<evidence type="ECO:0000313" key="4">
    <source>
        <dbReference type="EMBL" id="MCP0887272.1"/>
    </source>
</evidence>
<dbReference type="CDD" id="cd01310">
    <property type="entry name" value="TatD_DNAse"/>
    <property type="match status" value="1"/>
</dbReference>
<evidence type="ECO:0000256" key="1">
    <source>
        <dbReference type="ARBA" id="ARBA00022723"/>
    </source>
</evidence>
<dbReference type="NCBIfam" id="TIGR00010">
    <property type="entry name" value="YchF/TatD family DNA exonuclease"/>
    <property type="match status" value="1"/>
</dbReference>
<comment type="caution">
    <text evidence="4">The sequence shown here is derived from an EMBL/GenBank/DDBJ whole genome shotgun (WGS) entry which is preliminary data.</text>
</comment>
<feature type="binding site" evidence="3">
    <location>
        <position position="7"/>
    </location>
    <ligand>
        <name>a divalent metal cation</name>
        <dbReference type="ChEBI" id="CHEBI:60240"/>
        <label>1</label>
    </ligand>
</feature>
<keyword evidence="5" id="KW-1185">Reference proteome</keyword>
<feature type="binding site" evidence="3">
    <location>
        <position position="128"/>
    </location>
    <ligand>
        <name>a divalent metal cation</name>
        <dbReference type="ChEBI" id="CHEBI:60240"/>
        <label>2</label>
    </ligand>
</feature>
<reference evidence="4 5" key="1">
    <citation type="journal article" date="2023" name="Int. J. Syst. Evol. Microbiol.">
        <title>Ligilactobacillus ubinensis sp. nov., a novel species isolated from the wild ferment of a durian fruit (Durio zibethinus).</title>
        <authorList>
            <person name="Heng Y.C."/>
            <person name="Menon N."/>
            <person name="Chen B."/>
            <person name="Loo B.Z.L."/>
            <person name="Wong G.W.J."/>
            <person name="Lim A.C.H."/>
            <person name="Silvaraju S."/>
            <person name="Kittelmann S."/>
        </authorList>
    </citation>
    <scope>NUCLEOTIDE SEQUENCE [LARGE SCALE GENOMIC DNA]</scope>
    <source>
        <strain evidence="4 5">WILCCON 0076</strain>
    </source>
</reference>
<evidence type="ECO:0000256" key="2">
    <source>
        <dbReference type="ARBA" id="ARBA00022801"/>
    </source>
</evidence>
<dbReference type="InterPro" id="IPR015991">
    <property type="entry name" value="TatD/YcfH-like"/>
</dbReference>
<dbReference type="GO" id="GO:0046872">
    <property type="term" value="F:metal ion binding"/>
    <property type="evidence" value="ECO:0007669"/>
    <property type="project" value="UniProtKB-KW"/>
</dbReference>
<dbReference type="InterPro" id="IPR032466">
    <property type="entry name" value="Metal_Hydrolase"/>
</dbReference>
<keyword evidence="2 4" id="KW-0378">Hydrolase</keyword>
<dbReference type="InterPro" id="IPR018228">
    <property type="entry name" value="DNase_TatD-rel_CS"/>
</dbReference>
<dbReference type="EMBL" id="JAIULA010000015">
    <property type="protein sequence ID" value="MCP0887272.1"/>
    <property type="molecule type" value="Genomic_DNA"/>
</dbReference>
<dbReference type="Pfam" id="PF01026">
    <property type="entry name" value="TatD_DNase"/>
    <property type="match status" value="1"/>
</dbReference>
<gene>
    <name evidence="4" type="ORF">LB941_07990</name>
</gene>
<accession>A0A9X2FKC6</accession>
<feature type="binding site" evidence="3">
    <location>
        <position position="153"/>
    </location>
    <ligand>
        <name>a divalent metal cation</name>
        <dbReference type="ChEBI" id="CHEBI:60240"/>
        <label>2</label>
    </ligand>
</feature>
<dbReference type="PANTHER" id="PTHR46124:SF2">
    <property type="entry name" value="D-AMINOACYL-TRNA DEACYLASE"/>
    <property type="match status" value="1"/>
</dbReference>
<proteinExistence type="predicted"/>
<dbReference type="InterPro" id="IPR001130">
    <property type="entry name" value="TatD-like"/>
</dbReference>
<dbReference type="PROSITE" id="PS01091">
    <property type="entry name" value="TATD_3"/>
    <property type="match status" value="1"/>
</dbReference>
<dbReference type="AlphaFoldDB" id="A0A9X2FKC6"/>
<name>A0A9X2FKC6_9LACO</name>
<feature type="binding site" evidence="3">
    <location>
        <position position="9"/>
    </location>
    <ligand>
        <name>a divalent metal cation</name>
        <dbReference type="ChEBI" id="CHEBI:60240"/>
        <label>1</label>
    </ligand>
</feature>
<dbReference type="PIRSF" id="PIRSF005902">
    <property type="entry name" value="DNase_TatD"/>
    <property type="match status" value="1"/>
</dbReference>
<dbReference type="RefSeq" id="WP_253361003.1">
    <property type="nucleotide sequence ID" value="NZ_JAIULA010000015.1"/>
</dbReference>
<evidence type="ECO:0000313" key="5">
    <source>
        <dbReference type="Proteomes" id="UP001139006"/>
    </source>
</evidence>
<dbReference type="Proteomes" id="UP001139006">
    <property type="component" value="Unassembled WGS sequence"/>
</dbReference>
<dbReference type="PANTHER" id="PTHR46124">
    <property type="entry name" value="D-AMINOACYL-TRNA DEACYLASE"/>
    <property type="match status" value="1"/>
</dbReference>
<dbReference type="SUPFAM" id="SSF51556">
    <property type="entry name" value="Metallo-dependent hydrolases"/>
    <property type="match status" value="1"/>
</dbReference>
<keyword evidence="1 3" id="KW-0479">Metal-binding</keyword>
<dbReference type="GO" id="GO:0004536">
    <property type="term" value="F:DNA nuclease activity"/>
    <property type="evidence" value="ECO:0007669"/>
    <property type="project" value="InterPro"/>
</dbReference>
<dbReference type="FunFam" id="3.20.20.140:FF:000005">
    <property type="entry name" value="TatD family hydrolase"/>
    <property type="match status" value="1"/>
</dbReference>
<organism evidence="4 5">
    <name type="scientific">Ligilactobacillus ubinensis</name>
    <dbReference type="NCBI Taxonomy" id="2876789"/>
    <lineage>
        <taxon>Bacteria</taxon>
        <taxon>Bacillati</taxon>
        <taxon>Bacillota</taxon>
        <taxon>Bacilli</taxon>
        <taxon>Lactobacillales</taxon>
        <taxon>Lactobacillaceae</taxon>
        <taxon>Ligilactobacillus</taxon>
    </lineage>
</organism>
<evidence type="ECO:0000256" key="3">
    <source>
        <dbReference type="PIRSR" id="PIRSR005902-1"/>
    </source>
</evidence>
<feature type="binding site" evidence="3">
    <location>
        <position position="203"/>
    </location>
    <ligand>
        <name>a divalent metal cation</name>
        <dbReference type="ChEBI" id="CHEBI:60240"/>
        <label>1</label>
    </ligand>
</feature>
<dbReference type="GO" id="GO:0016788">
    <property type="term" value="F:hydrolase activity, acting on ester bonds"/>
    <property type="evidence" value="ECO:0007669"/>
    <property type="project" value="InterPro"/>
</dbReference>
<feature type="binding site" evidence="3">
    <location>
        <position position="93"/>
    </location>
    <ligand>
        <name>a divalent metal cation</name>
        <dbReference type="ChEBI" id="CHEBI:60240"/>
        <label>1</label>
    </ligand>
</feature>
<dbReference type="Gene3D" id="3.20.20.140">
    <property type="entry name" value="Metal-dependent hydrolases"/>
    <property type="match status" value="1"/>
</dbReference>
<protein>
    <submittedName>
        <fullName evidence="4">TatD family hydrolase</fullName>
    </submittedName>
</protein>
<dbReference type="GO" id="GO:0005829">
    <property type="term" value="C:cytosol"/>
    <property type="evidence" value="ECO:0007669"/>
    <property type="project" value="TreeGrafter"/>
</dbReference>
<dbReference type="PROSITE" id="PS01137">
    <property type="entry name" value="TATD_1"/>
    <property type="match status" value="1"/>
</dbReference>
<sequence>MEIFDSHTHINAPIFANDLPDVIERAAAMDVSAMLLVAYDEESAAKMLSLCDKYPHIYGAIGIHPDNATGYNEEKEQWLHQVLAQPKVCVLGEIGLDYHNEIDHTIQKKVFERQLQLAKELDLPVSIHNRDATADTYSILKEHYYDGFTGIMHSFNGDENWANKFIELGMYLSYSGVVTFGNAKEVLQAAKKTPLDKILVETDAPYLTPLPFRGRMNEPAMVRYTLEFLAQKLNIPVTKLSEITYQNTKRILKIDDRRKNEN</sequence>